<organism evidence="4 5">
    <name type="scientific">Aspergillus granulosus</name>
    <dbReference type="NCBI Taxonomy" id="176169"/>
    <lineage>
        <taxon>Eukaryota</taxon>
        <taxon>Fungi</taxon>
        <taxon>Dikarya</taxon>
        <taxon>Ascomycota</taxon>
        <taxon>Pezizomycotina</taxon>
        <taxon>Eurotiomycetes</taxon>
        <taxon>Eurotiomycetidae</taxon>
        <taxon>Eurotiales</taxon>
        <taxon>Aspergillaceae</taxon>
        <taxon>Aspergillus</taxon>
        <taxon>Aspergillus subgen. Nidulantes</taxon>
    </lineage>
</organism>
<feature type="compositionally biased region" description="Polar residues" evidence="2">
    <location>
        <begin position="548"/>
        <end position="557"/>
    </location>
</feature>
<feature type="domain" description="Arrestin C-terminal-like" evidence="3">
    <location>
        <begin position="306"/>
        <end position="474"/>
    </location>
</feature>
<feature type="compositionally biased region" description="Polar residues" evidence="2">
    <location>
        <begin position="279"/>
        <end position="302"/>
    </location>
</feature>
<name>A0ABR4I396_9EURO</name>
<feature type="compositionally biased region" description="Basic and acidic residues" evidence="2">
    <location>
        <begin position="716"/>
        <end position="727"/>
    </location>
</feature>
<dbReference type="Pfam" id="PF02752">
    <property type="entry name" value="Arrestin_C"/>
    <property type="match status" value="1"/>
</dbReference>
<proteinExistence type="inferred from homology"/>
<evidence type="ECO:0000313" key="5">
    <source>
        <dbReference type="Proteomes" id="UP001610334"/>
    </source>
</evidence>
<feature type="compositionally biased region" description="Basic and acidic residues" evidence="2">
    <location>
        <begin position="738"/>
        <end position="747"/>
    </location>
</feature>
<sequence>MDTARCSYVMSVNPFPAQTSSSPVGRNRTSLLSKFRSQLGQRNRSITDFYIEPDDPWRSYFPGDVIKGTVVLTVVRPVRVTHLVVSLHGIVKVFKNNVPAGEAPPDVGSLGPGRGRRGAEYLGNGVATLFEDEVVLCGEGRLKEGIYKFRFEMSFPPYALPSSITFERGTISYMLTSTLTKPTTINPTISCRRRINLLENIDISAFPAPKARIVTLEPISRRSKSKGKAKTTASDAPESGSVELSANGGTAASDHRPPLSPAPSNVSSSSRLSTSSQSFQIVTDPGSTASSGVRNSEARSITPSVSDKIITAKAELLRAGVLPGDTLPIKITINHSKQVRSPHGIIITLYRQGRIDLHPAIPVGVTADGKKPRYEDYYPRSRTGLGGLSIGTTRTSSVFRKDLTQSFAPLVVDPTTLTADIKTSIRIPEDAFPTITRTPGSMINFRYYVEVVVDLRGKLTSPDRFLPRFNLVSSGRNFSSNGKILNLADTNGGDVTANWGGNILDTDQIRREKGVVAVAFEVVIGTRDSQRRKSEARRTSSAADASDIQQPTENSQEGEFWGPDQHHIPEAEYPLPETPGFGQEQLQWPEYPDQQPQQQQYQYQTQQYHVPGGMLPSPDSDEPMDEKERLRRAELMLLPSQPPGDPEAGPSSTTEAAMPTAPLLPEDDHINAYHHLPSPGVDGVNGMSPALMSAESVQTVVAGSSTTPVAGQSAPGEDKQELERQRLLMEASAPQDPDGLHSERTDDGPSAPVFHDDDDDQQLVGGAANGDELLPRYQR</sequence>
<dbReference type="InterPro" id="IPR050357">
    <property type="entry name" value="Arrestin_domain-protein"/>
</dbReference>
<gene>
    <name evidence="4" type="ORF">BJX63DRAFT_182103</name>
</gene>
<feature type="region of interest" description="Disordered" evidence="2">
    <location>
        <begin position="217"/>
        <end position="302"/>
    </location>
</feature>
<feature type="region of interest" description="Disordered" evidence="2">
    <location>
        <begin position="636"/>
        <end position="677"/>
    </location>
</feature>
<feature type="compositionally biased region" description="Basic and acidic residues" evidence="2">
    <location>
        <begin position="528"/>
        <end position="538"/>
    </location>
</feature>
<dbReference type="SUPFAM" id="SSF81296">
    <property type="entry name" value="E set domains"/>
    <property type="match status" value="1"/>
</dbReference>
<feature type="compositionally biased region" description="Polar residues" evidence="2">
    <location>
        <begin position="695"/>
        <end position="710"/>
    </location>
</feature>
<comment type="similarity">
    <text evidence="1">Belongs to the arrestin family. PalF/RIM8 subfamily.</text>
</comment>
<dbReference type="PANTHER" id="PTHR11188">
    <property type="entry name" value="ARRESTIN DOMAIN CONTAINING PROTEIN"/>
    <property type="match status" value="1"/>
</dbReference>
<feature type="region of interest" description="Disordered" evidence="2">
    <location>
        <begin position="695"/>
        <end position="779"/>
    </location>
</feature>
<dbReference type="InterPro" id="IPR014752">
    <property type="entry name" value="Arrestin-like_C"/>
</dbReference>
<dbReference type="InterPro" id="IPR011021">
    <property type="entry name" value="Arrestin-like_N"/>
</dbReference>
<evidence type="ECO:0000256" key="1">
    <source>
        <dbReference type="ARBA" id="ARBA00037950"/>
    </source>
</evidence>
<dbReference type="PANTHER" id="PTHR11188:SF161">
    <property type="entry name" value="PH-RESPONSE REGULATOR PROTEIN PALF_RIM8"/>
    <property type="match status" value="1"/>
</dbReference>
<evidence type="ECO:0000259" key="3">
    <source>
        <dbReference type="SMART" id="SM01017"/>
    </source>
</evidence>
<protein>
    <recommendedName>
        <fullName evidence="3">Arrestin C-terminal-like domain-containing protein</fullName>
    </recommendedName>
</protein>
<dbReference type="SMART" id="SM01017">
    <property type="entry name" value="Arrestin_C"/>
    <property type="match status" value="1"/>
</dbReference>
<feature type="compositionally biased region" description="Low complexity" evidence="2">
    <location>
        <begin position="262"/>
        <end position="278"/>
    </location>
</feature>
<evidence type="ECO:0000313" key="4">
    <source>
        <dbReference type="EMBL" id="KAL2822071.1"/>
    </source>
</evidence>
<dbReference type="InterPro" id="IPR011022">
    <property type="entry name" value="Arrestin_C-like"/>
</dbReference>
<dbReference type="Pfam" id="PF00339">
    <property type="entry name" value="Arrestin_N"/>
    <property type="match status" value="1"/>
</dbReference>
<evidence type="ECO:0000256" key="2">
    <source>
        <dbReference type="SAM" id="MobiDB-lite"/>
    </source>
</evidence>
<keyword evidence="5" id="KW-1185">Reference proteome</keyword>
<comment type="caution">
    <text evidence="4">The sequence shown here is derived from an EMBL/GenBank/DDBJ whole genome shotgun (WGS) entry which is preliminary data.</text>
</comment>
<feature type="region of interest" description="Disordered" evidence="2">
    <location>
        <begin position="609"/>
        <end position="628"/>
    </location>
</feature>
<reference evidence="4 5" key="1">
    <citation type="submission" date="2024-07" db="EMBL/GenBank/DDBJ databases">
        <title>Section-level genome sequencing and comparative genomics of Aspergillus sections Usti and Cavernicolus.</title>
        <authorList>
            <consortium name="Lawrence Berkeley National Laboratory"/>
            <person name="Nybo J.L."/>
            <person name="Vesth T.C."/>
            <person name="Theobald S."/>
            <person name="Frisvad J.C."/>
            <person name="Larsen T.O."/>
            <person name="Kjaerboelling I."/>
            <person name="Rothschild-Mancinelli K."/>
            <person name="Lyhne E.K."/>
            <person name="Kogle M.E."/>
            <person name="Barry K."/>
            <person name="Clum A."/>
            <person name="Na H."/>
            <person name="Ledsgaard L."/>
            <person name="Lin J."/>
            <person name="Lipzen A."/>
            <person name="Kuo A."/>
            <person name="Riley R."/>
            <person name="Mondo S."/>
            <person name="Labutti K."/>
            <person name="Haridas S."/>
            <person name="Pangalinan J."/>
            <person name="Salamov A.A."/>
            <person name="Simmons B.A."/>
            <person name="Magnuson J.K."/>
            <person name="Chen J."/>
            <person name="Drula E."/>
            <person name="Henrissat B."/>
            <person name="Wiebenga A."/>
            <person name="Lubbers R.J."/>
            <person name="Gomes A.C."/>
            <person name="Makela M.R."/>
            <person name="Stajich J."/>
            <person name="Grigoriev I.V."/>
            <person name="Mortensen U.H."/>
            <person name="De Vries R.P."/>
            <person name="Baker S.E."/>
            <person name="Andersen M.R."/>
        </authorList>
    </citation>
    <scope>NUCLEOTIDE SEQUENCE [LARGE SCALE GENOMIC DNA]</scope>
    <source>
        <strain evidence="4 5">CBS 588.65</strain>
    </source>
</reference>
<dbReference type="EMBL" id="JBFXLT010000003">
    <property type="protein sequence ID" value="KAL2822071.1"/>
    <property type="molecule type" value="Genomic_DNA"/>
</dbReference>
<dbReference type="Proteomes" id="UP001610334">
    <property type="component" value="Unassembled WGS sequence"/>
</dbReference>
<dbReference type="InterPro" id="IPR014756">
    <property type="entry name" value="Ig_E-set"/>
</dbReference>
<accession>A0ABR4I396</accession>
<feature type="region of interest" description="Disordered" evidence="2">
    <location>
        <begin position="528"/>
        <end position="587"/>
    </location>
</feature>
<dbReference type="Gene3D" id="2.60.40.640">
    <property type="match status" value="2"/>
</dbReference>